<dbReference type="EMBL" id="KI913119">
    <property type="protein sequence ID" value="ETV84788.1"/>
    <property type="molecule type" value="Genomic_DNA"/>
</dbReference>
<reference evidence="2" key="1">
    <citation type="submission" date="2013-12" db="EMBL/GenBank/DDBJ databases">
        <title>The Genome Sequence of Aphanomyces astaci APO3.</title>
        <authorList>
            <consortium name="The Broad Institute Genomics Platform"/>
            <person name="Russ C."/>
            <person name="Tyler B."/>
            <person name="van West P."/>
            <person name="Dieguez-Uribeondo J."/>
            <person name="Young S.K."/>
            <person name="Zeng Q."/>
            <person name="Gargeya S."/>
            <person name="Fitzgerald M."/>
            <person name="Abouelleil A."/>
            <person name="Alvarado L."/>
            <person name="Chapman S.B."/>
            <person name="Gainer-Dewar J."/>
            <person name="Goldberg J."/>
            <person name="Griggs A."/>
            <person name="Gujja S."/>
            <person name="Hansen M."/>
            <person name="Howarth C."/>
            <person name="Imamovic A."/>
            <person name="Ireland A."/>
            <person name="Larimer J."/>
            <person name="McCowan C."/>
            <person name="Murphy C."/>
            <person name="Pearson M."/>
            <person name="Poon T.W."/>
            <person name="Priest M."/>
            <person name="Roberts A."/>
            <person name="Saif S."/>
            <person name="Shea T."/>
            <person name="Sykes S."/>
            <person name="Wortman J."/>
            <person name="Nusbaum C."/>
            <person name="Birren B."/>
        </authorList>
    </citation>
    <scope>NUCLEOTIDE SEQUENCE [LARGE SCALE GENOMIC DNA]</scope>
    <source>
        <strain evidence="2">APO3</strain>
    </source>
</reference>
<protein>
    <submittedName>
        <fullName evidence="2">Uncharacterized protein</fullName>
    </submittedName>
</protein>
<sequence>MGDVEAKKKHVRELALRGEWTMASAIKMREEFHQIERTYGKKMLQKATAYAKKSSRTQLKSPCDRDLLVQRQIEQKRLLALDKLQKKQAEATRRIQQPHAIPDQPTNRVRTSPSPPPQSYPVNNIPQVKPYAISDFNRLLADSIFDDEFCDLVHSLLS</sequence>
<gene>
    <name evidence="2" type="ORF">H257_03881</name>
</gene>
<feature type="region of interest" description="Disordered" evidence="1">
    <location>
        <begin position="88"/>
        <end position="124"/>
    </location>
</feature>
<dbReference type="VEuPathDB" id="FungiDB:H257_03881"/>
<dbReference type="RefSeq" id="XP_009826480.1">
    <property type="nucleotide sequence ID" value="XM_009828178.1"/>
</dbReference>
<evidence type="ECO:0000313" key="2">
    <source>
        <dbReference type="EMBL" id="ETV84788.1"/>
    </source>
</evidence>
<accession>W4H0U4</accession>
<dbReference type="AlphaFoldDB" id="W4H0U4"/>
<organism evidence="2">
    <name type="scientific">Aphanomyces astaci</name>
    <name type="common">Crayfish plague agent</name>
    <dbReference type="NCBI Taxonomy" id="112090"/>
    <lineage>
        <taxon>Eukaryota</taxon>
        <taxon>Sar</taxon>
        <taxon>Stramenopiles</taxon>
        <taxon>Oomycota</taxon>
        <taxon>Saprolegniomycetes</taxon>
        <taxon>Saprolegniales</taxon>
        <taxon>Verrucalvaceae</taxon>
        <taxon>Aphanomyces</taxon>
    </lineage>
</organism>
<proteinExistence type="predicted"/>
<evidence type="ECO:0000256" key="1">
    <source>
        <dbReference type="SAM" id="MobiDB-lite"/>
    </source>
</evidence>
<name>W4H0U4_APHAT</name>
<dbReference type="GeneID" id="20805877"/>